<name>A0A845G6Z8_9BURK</name>
<accession>A0A845G6Z8</accession>
<dbReference type="AlphaFoldDB" id="A0A845G6Z8"/>
<evidence type="ECO:0000313" key="2">
    <source>
        <dbReference type="EMBL" id="MYM88906.1"/>
    </source>
</evidence>
<gene>
    <name evidence="2" type="ORF">GTP91_17210</name>
</gene>
<dbReference type="RefSeq" id="WP_161097902.1">
    <property type="nucleotide sequence ID" value="NZ_WWCW01000058.1"/>
</dbReference>
<comment type="caution">
    <text evidence="2">The sequence shown here is derived from an EMBL/GenBank/DDBJ whole genome shotgun (WGS) entry which is preliminary data.</text>
</comment>
<feature type="compositionally biased region" description="Acidic residues" evidence="1">
    <location>
        <begin position="226"/>
        <end position="244"/>
    </location>
</feature>
<sequence length="244" mass="27387">METNDDQSGGVVGDDPADSVAAGTELFPGDQGTLSVDTRRAFVQLLQGPSVDGRRQTKLWQVLLRDEALLRQHLHNIFLELVVDYDQSVAFTRQLFAESVDAPVLLRRASLTFLESVLVLFLRQRLIQADVEGERAVVSKSEMFEHLSAYERDRNVDHARFERQMNNAVEKTKKLNLIHKIRGGEERFEVSPTLKLLFPAEDIEALAQTYQSILVSDEARSGEDAVLCEDDSDSNIGADEPEET</sequence>
<dbReference type="Proteomes" id="UP000470302">
    <property type="component" value="Unassembled WGS sequence"/>
</dbReference>
<dbReference type="InterPro" id="IPR025449">
    <property type="entry name" value="JetB"/>
</dbReference>
<protein>
    <submittedName>
        <fullName evidence="2">DUF4194 domain-containing protein</fullName>
    </submittedName>
</protein>
<dbReference type="Pfam" id="PF13835">
    <property type="entry name" value="DUF4194"/>
    <property type="match status" value="1"/>
</dbReference>
<proteinExistence type="predicted"/>
<dbReference type="EMBL" id="WWCW01000058">
    <property type="protein sequence ID" value="MYM88906.1"/>
    <property type="molecule type" value="Genomic_DNA"/>
</dbReference>
<feature type="region of interest" description="Disordered" evidence="1">
    <location>
        <begin position="219"/>
        <end position="244"/>
    </location>
</feature>
<evidence type="ECO:0000313" key="3">
    <source>
        <dbReference type="Proteomes" id="UP000470302"/>
    </source>
</evidence>
<evidence type="ECO:0000256" key="1">
    <source>
        <dbReference type="SAM" id="MobiDB-lite"/>
    </source>
</evidence>
<organism evidence="2 3">
    <name type="scientific">Duganella vulcania</name>
    <dbReference type="NCBI Taxonomy" id="2692166"/>
    <lineage>
        <taxon>Bacteria</taxon>
        <taxon>Pseudomonadati</taxon>
        <taxon>Pseudomonadota</taxon>
        <taxon>Betaproteobacteria</taxon>
        <taxon>Burkholderiales</taxon>
        <taxon>Oxalobacteraceae</taxon>
        <taxon>Telluria group</taxon>
        <taxon>Duganella</taxon>
    </lineage>
</organism>
<reference evidence="2 3" key="1">
    <citation type="submission" date="2020-01" db="EMBL/GenBank/DDBJ databases">
        <title>Novel species isolated from a subtropical stream in China.</title>
        <authorList>
            <person name="Lu H."/>
        </authorList>
    </citation>
    <scope>NUCLEOTIDE SEQUENCE [LARGE SCALE GENOMIC DNA]</scope>
    <source>
        <strain evidence="2 3">FT82W</strain>
    </source>
</reference>